<keyword evidence="2" id="KW-0378">Hydrolase</keyword>
<dbReference type="AlphaFoldDB" id="A0A9W6SMD6"/>
<dbReference type="PANTHER" id="PTHR43433:SF5">
    <property type="entry name" value="AB HYDROLASE-1 DOMAIN-CONTAINING PROTEIN"/>
    <property type="match status" value="1"/>
</dbReference>
<dbReference type="Pfam" id="PF00561">
    <property type="entry name" value="Abhydrolase_1"/>
    <property type="match status" value="1"/>
</dbReference>
<protein>
    <submittedName>
        <fullName evidence="2">Alpha/beta hydrolase</fullName>
    </submittedName>
</protein>
<dbReference type="PANTHER" id="PTHR43433">
    <property type="entry name" value="HYDROLASE, ALPHA/BETA FOLD FAMILY PROTEIN"/>
    <property type="match status" value="1"/>
</dbReference>
<dbReference type="InterPro" id="IPR029058">
    <property type="entry name" value="AB_hydrolase_fold"/>
</dbReference>
<dbReference type="RefSeq" id="WP_285663611.1">
    <property type="nucleotide sequence ID" value="NZ_BSTX01000002.1"/>
</dbReference>
<feature type="domain" description="AB hydrolase-1" evidence="1">
    <location>
        <begin position="30"/>
        <end position="274"/>
    </location>
</feature>
<name>A0A9W6SMD6_9ACTN</name>
<dbReference type="SUPFAM" id="SSF53474">
    <property type="entry name" value="alpha/beta-Hydrolases"/>
    <property type="match status" value="1"/>
</dbReference>
<gene>
    <name evidence="2" type="ORF">Afil01_32660</name>
</gene>
<sequence>MSPQPTGYAHNGDVRIAYDDLGGSGGEPLLLVMGTGLTRLWWPLGFAGELIGRGFHVVSYDNRDSGQSTRFPAAKANPVISQFRKRAPAYAAEDMADDAAAVMDAVGWERAHLFGHSMGGLIAQRVAMRHPDRILSLTTSAAVPSDASRLKLLSYIRFGFVAKLSRMRFPETPEGDIAFGMAFLRAVASPGYPFDEQDALSRVKRDDSNPLRDNAAQGRQLGAKWSGGRLAQLRVPAVVMHGEADPLLRTSAARALSKAIPGARLVTSPGVGHDLPQGVWPAYADQVRSVADAATGSTR</sequence>
<dbReference type="EMBL" id="BSTX01000002">
    <property type="protein sequence ID" value="GLZ78459.1"/>
    <property type="molecule type" value="Genomic_DNA"/>
</dbReference>
<dbReference type="Gene3D" id="3.40.50.1820">
    <property type="entry name" value="alpha/beta hydrolase"/>
    <property type="match status" value="1"/>
</dbReference>
<dbReference type="Proteomes" id="UP001165079">
    <property type="component" value="Unassembled WGS sequence"/>
</dbReference>
<dbReference type="InterPro" id="IPR000073">
    <property type="entry name" value="AB_hydrolase_1"/>
</dbReference>
<reference evidence="2" key="1">
    <citation type="submission" date="2023-03" db="EMBL/GenBank/DDBJ databases">
        <title>Actinorhabdospora filicis NBRC 111898.</title>
        <authorList>
            <person name="Ichikawa N."/>
            <person name="Sato H."/>
            <person name="Tonouchi N."/>
        </authorList>
    </citation>
    <scope>NUCLEOTIDE SEQUENCE</scope>
    <source>
        <strain evidence="2">NBRC 111898</strain>
    </source>
</reference>
<keyword evidence="3" id="KW-1185">Reference proteome</keyword>
<dbReference type="GO" id="GO:0004806">
    <property type="term" value="F:triacylglycerol lipase activity"/>
    <property type="evidence" value="ECO:0007669"/>
    <property type="project" value="TreeGrafter"/>
</dbReference>
<organism evidence="2 3">
    <name type="scientific">Actinorhabdospora filicis</name>
    <dbReference type="NCBI Taxonomy" id="1785913"/>
    <lineage>
        <taxon>Bacteria</taxon>
        <taxon>Bacillati</taxon>
        <taxon>Actinomycetota</taxon>
        <taxon>Actinomycetes</taxon>
        <taxon>Micromonosporales</taxon>
        <taxon>Micromonosporaceae</taxon>
        <taxon>Actinorhabdospora</taxon>
    </lineage>
</organism>
<evidence type="ECO:0000259" key="1">
    <source>
        <dbReference type="Pfam" id="PF00561"/>
    </source>
</evidence>
<evidence type="ECO:0000313" key="3">
    <source>
        <dbReference type="Proteomes" id="UP001165079"/>
    </source>
</evidence>
<dbReference type="InterPro" id="IPR050471">
    <property type="entry name" value="AB_hydrolase"/>
</dbReference>
<evidence type="ECO:0000313" key="2">
    <source>
        <dbReference type="EMBL" id="GLZ78459.1"/>
    </source>
</evidence>
<comment type="caution">
    <text evidence="2">The sequence shown here is derived from an EMBL/GenBank/DDBJ whole genome shotgun (WGS) entry which is preliminary data.</text>
</comment>
<dbReference type="GO" id="GO:0046503">
    <property type="term" value="P:glycerolipid catabolic process"/>
    <property type="evidence" value="ECO:0007669"/>
    <property type="project" value="TreeGrafter"/>
</dbReference>
<proteinExistence type="predicted"/>
<accession>A0A9W6SMD6</accession>